<proteinExistence type="predicted"/>
<keyword evidence="2" id="KW-1185">Reference proteome</keyword>
<organism evidence="1 2">
    <name type="scientific">Drechslerella dactyloides</name>
    <name type="common">Nematode-trapping fungus</name>
    <name type="synonym">Arthrobotrys dactyloides</name>
    <dbReference type="NCBI Taxonomy" id="74499"/>
    <lineage>
        <taxon>Eukaryota</taxon>
        <taxon>Fungi</taxon>
        <taxon>Dikarya</taxon>
        <taxon>Ascomycota</taxon>
        <taxon>Pezizomycotina</taxon>
        <taxon>Orbiliomycetes</taxon>
        <taxon>Orbiliales</taxon>
        <taxon>Orbiliaceae</taxon>
        <taxon>Drechslerella</taxon>
    </lineage>
</organism>
<evidence type="ECO:0000313" key="1">
    <source>
        <dbReference type="EMBL" id="KAJ6257036.1"/>
    </source>
</evidence>
<dbReference type="Proteomes" id="UP001221413">
    <property type="component" value="Unassembled WGS sequence"/>
</dbReference>
<gene>
    <name evidence="1" type="ORF">Dda_7920</name>
</gene>
<protein>
    <submittedName>
        <fullName evidence="1">Uncharacterized protein</fullName>
    </submittedName>
</protein>
<name>A0AAD6NF26_DREDA</name>
<sequence length="72" mass="7998">MRRPLGRRVKEPPEVETIGKGAILWMQGWCAYSLMVKGQLEPVALEVLPRERAVVVVAGNALLKVELAFAVR</sequence>
<evidence type="ECO:0000313" key="2">
    <source>
        <dbReference type="Proteomes" id="UP001221413"/>
    </source>
</evidence>
<dbReference type="AlphaFoldDB" id="A0AAD6NF26"/>
<accession>A0AAD6NF26</accession>
<reference evidence="1" key="1">
    <citation type="submission" date="2023-01" db="EMBL/GenBank/DDBJ databases">
        <title>The chitinases involved in constricting ring structure development in the nematode-trapping fungus Drechslerella dactyloides.</title>
        <authorList>
            <person name="Wang R."/>
            <person name="Zhang L."/>
            <person name="Tang P."/>
            <person name="Li S."/>
            <person name="Liang L."/>
        </authorList>
    </citation>
    <scope>NUCLEOTIDE SEQUENCE</scope>
    <source>
        <strain evidence="1">YMF1.00031</strain>
    </source>
</reference>
<dbReference type="EMBL" id="JAQGDS010000011">
    <property type="protein sequence ID" value="KAJ6257036.1"/>
    <property type="molecule type" value="Genomic_DNA"/>
</dbReference>
<comment type="caution">
    <text evidence="1">The sequence shown here is derived from an EMBL/GenBank/DDBJ whole genome shotgun (WGS) entry which is preliminary data.</text>
</comment>